<sequence length="320" mass="35234">MSSVRLSVATADYDHVRDLVSGAVPVDGADPVWMVLPVEEIFHRFFVHGEFDVAEVSMARYAQYRADGGDAFVALPVFTSRVFRHRAFVVRDDSPLTALEDLAGKRVGVPEWVQTAGVYARAVLEHHGVGLDEIAWTQAGLRQPGRREHVPPRLPSGVAITSVTDRSLTGMLAAGELDALITAREPGGPFRPLLADARDRERAYYDATGIYPIMHTVAVRRRLLEEHSWLATALFKAFCRARDASLERLTDTAVSRIPVPWLPQTAGDPSLPGFGWPYGVAANHTTLDAFLRHCHDQGVCAARLTPEDAFLTAVEDVYRV</sequence>
<evidence type="ECO:0000313" key="1">
    <source>
        <dbReference type="EMBL" id="MXQ67408.1"/>
    </source>
</evidence>
<name>A0A6I4WCJ7_9ACTN</name>
<accession>A0A6I4WCJ7</accession>
<proteinExistence type="predicted"/>
<dbReference type="AlphaFoldDB" id="A0A6I4WCJ7"/>
<dbReference type="SUPFAM" id="SSF53850">
    <property type="entry name" value="Periplasmic binding protein-like II"/>
    <property type="match status" value="1"/>
</dbReference>
<dbReference type="OrthoDB" id="3805543at2"/>
<dbReference type="RefSeq" id="WP_161105596.1">
    <property type="nucleotide sequence ID" value="NZ_JBHLYI010000008.1"/>
</dbReference>
<dbReference type="Gene3D" id="3.40.190.10">
    <property type="entry name" value="Periplasmic binding protein-like II"/>
    <property type="match status" value="1"/>
</dbReference>
<keyword evidence="2" id="KW-1185">Reference proteome</keyword>
<reference evidence="1 2" key="1">
    <citation type="submission" date="2019-12" db="EMBL/GenBank/DDBJ databases">
        <title>Nocardia macrotermitis sp. nov. and Nocardia aurantia sp. nov., isolated from the gut of the fungus growing-termite Macrotermes natalensis.</title>
        <authorList>
            <person name="Christine B."/>
            <person name="Rene B."/>
        </authorList>
    </citation>
    <scope>NUCLEOTIDE SEQUENCE [LARGE SCALE GENOMIC DNA]</scope>
    <source>
        <strain evidence="1 2">DSM 102126</strain>
    </source>
</reference>
<organism evidence="1 2">
    <name type="scientific">Actinomadura rayongensis</name>
    <dbReference type="NCBI Taxonomy" id="1429076"/>
    <lineage>
        <taxon>Bacteria</taxon>
        <taxon>Bacillati</taxon>
        <taxon>Actinomycetota</taxon>
        <taxon>Actinomycetes</taxon>
        <taxon>Streptosporangiales</taxon>
        <taxon>Thermomonosporaceae</taxon>
        <taxon>Actinomadura</taxon>
    </lineage>
</organism>
<dbReference type="EMBL" id="WUTW01000007">
    <property type="protein sequence ID" value="MXQ67408.1"/>
    <property type="molecule type" value="Genomic_DNA"/>
</dbReference>
<evidence type="ECO:0000313" key="2">
    <source>
        <dbReference type="Proteomes" id="UP000431901"/>
    </source>
</evidence>
<dbReference type="Pfam" id="PF12974">
    <property type="entry name" value="Phosphonate-bd"/>
    <property type="match status" value="1"/>
</dbReference>
<gene>
    <name evidence="1" type="ORF">GQ466_25655</name>
</gene>
<comment type="caution">
    <text evidence="1">The sequence shown here is derived from an EMBL/GenBank/DDBJ whole genome shotgun (WGS) entry which is preliminary data.</text>
</comment>
<protein>
    <submittedName>
        <fullName evidence="1">PhnD/SsuA/transferrin family substrate-binding protein</fullName>
    </submittedName>
</protein>
<dbReference type="Proteomes" id="UP000431901">
    <property type="component" value="Unassembled WGS sequence"/>
</dbReference>